<proteinExistence type="predicted"/>
<feature type="transmembrane region" description="Helical" evidence="1">
    <location>
        <begin position="170"/>
        <end position="198"/>
    </location>
</feature>
<dbReference type="RefSeq" id="WP_073715860.1">
    <property type="nucleotide sequence ID" value="NZ_MQVR01000009.1"/>
</dbReference>
<sequence length="199" mass="21217">MAASQAVSRLLPTLLRMAHRPGGVFLAASAAANALFTLMSIAVIASGTSPMRYLPLVVAGLLWIFIGAFTYFRDFLRRNVNDIALQASSSAVVIDGNVVSHDAEVARTDGSSSELRSSLHDESEALGEAYRETTFRTAKYFPRIEAAQRGLIRAAGGVVYAPYLKHDLRLVVGSFLGTALALPIALTGFMVCALALLIS</sequence>
<evidence type="ECO:0000313" key="2">
    <source>
        <dbReference type="EMBL" id="OKL54718.1"/>
    </source>
</evidence>
<keyword evidence="1" id="KW-1133">Transmembrane helix</keyword>
<dbReference type="OrthoDB" id="3268921at2"/>
<keyword evidence="1" id="KW-0472">Membrane</keyword>
<protein>
    <submittedName>
        <fullName evidence="2">Uncharacterized protein</fullName>
    </submittedName>
</protein>
<accession>A0A1Q5Q4G0</accession>
<feature type="transmembrane region" description="Helical" evidence="1">
    <location>
        <begin position="24"/>
        <end position="47"/>
    </location>
</feature>
<feature type="transmembrane region" description="Helical" evidence="1">
    <location>
        <begin position="53"/>
        <end position="72"/>
    </location>
</feature>
<evidence type="ECO:0000256" key="1">
    <source>
        <dbReference type="SAM" id="Phobius"/>
    </source>
</evidence>
<dbReference type="Proteomes" id="UP000185628">
    <property type="component" value="Unassembled WGS sequence"/>
</dbReference>
<reference evidence="3" key="1">
    <citation type="submission" date="2016-12" db="EMBL/GenBank/DDBJ databases">
        <authorList>
            <person name="Meng X."/>
        </authorList>
    </citation>
    <scope>NUCLEOTIDE SEQUENCE [LARGE SCALE GENOMIC DNA]</scope>
    <source>
        <strain evidence="3">DSM 19116</strain>
    </source>
</reference>
<dbReference type="EMBL" id="MQVR01000009">
    <property type="protein sequence ID" value="OKL54718.1"/>
    <property type="molecule type" value="Genomic_DNA"/>
</dbReference>
<keyword evidence="3" id="KW-1185">Reference proteome</keyword>
<keyword evidence="1" id="KW-0812">Transmembrane</keyword>
<comment type="caution">
    <text evidence="2">The sequence shown here is derived from an EMBL/GenBank/DDBJ whole genome shotgun (WGS) entry which is preliminary data.</text>
</comment>
<name>A0A1Q5Q4G0_9ACTO</name>
<organism evidence="2 3">
    <name type="scientific">Bowdeniella nasicola</name>
    <dbReference type="NCBI Taxonomy" id="208480"/>
    <lineage>
        <taxon>Bacteria</taxon>
        <taxon>Bacillati</taxon>
        <taxon>Actinomycetota</taxon>
        <taxon>Actinomycetes</taxon>
        <taxon>Actinomycetales</taxon>
        <taxon>Actinomycetaceae</taxon>
        <taxon>Bowdeniella</taxon>
    </lineage>
</organism>
<gene>
    <name evidence="2" type="ORF">BSZ39_02735</name>
</gene>
<dbReference type="AlphaFoldDB" id="A0A1Q5Q4G0"/>
<evidence type="ECO:0000313" key="3">
    <source>
        <dbReference type="Proteomes" id="UP000185628"/>
    </source>
</evidence>